<proteinExistence type="predicted"/>
<keyword evidence="4" id="KW-1185">Reference proteome</keyword>
<protein>
    <recommendedName>
        <fullName evidence="2">Neprosin activation peptide domain-containing protein</fullName>
    </recommendedName>
</protein>
<dbReference type="InterPro" id="IPR025521">
    <property type="entry name" value="Neprosin_propep"/>
</dbReference>
<evidence type="ECO:0000256" key="1">
    <source>
        <dbReference type="SAM" id="SignalP"/>
    </source>
</evidence>
<evidence type="ECO:0000313" key="4">
    <source>
        <dbReference type="Proteomes" id="UP001634007"/>
    </source>
</evidence>
<dbReference type="Proteomes" id="UP001634007">
    <property type="component" value="Unassembled WGS sequence"/>
</dbReference>
<evidence type="ECO:0000313" key="3">
    <source>
        <dbReference type="EMBL" id="KAL3741081.1"/>
    </source>
</evidence>
<dbReference type="Pfam" id="PF14365">
    <property type="entry name" value="Neprosin_AP"/>
    <property type="match status" value="1"/>
</dbReference>
<evidence type="ECO:0000259" key="2">
    <source>
        <dbReference type="Pfam" id="PF14365"/>
    </source>
</evidence>
<feature type="domain" description="Neprosin activation peptide" evidence="2">
    <location>
        <begin position="36"/>
        <end position="68"/>
    </location>
</feature>
<name>A0ABD3KTS4_EUCGL</name>
<organism evidence="3 4">
    <name type="scientific">Eucalyptus globulus</name>
    <name type="common">Tasmanian blue gum</name>
    <dbReference type="NCBI Taxonomy" id="34317"/>
    <lineage>
        <taxon>Eukaryota</taxon>
        <taxon>Viridiplantae</taxon>
        <taxon>Streptophyta</taxon>
        <taxon>Embryophyta</taxon>
        <taxon>Tracheophyta</taxon>
        <taxon>Spermatophyta</taxon>
        <taxon>Magnoliopsida</taxon>
        <taxon>eudicotyledons</taxon>
        <taxon>Gunneridae</taxon>
        <taxon>Pentapetalae</taxon>
        <taxon>rosids</taxon>
        <taxon>malvids</taxon>
        <taxon>Myrtales</taxon>
        <taxon>Myrtaceae</taxon>
        <taxon>Myrtoideae</taxon>
        <taxon>Eucalypteae</taxon>
        <taxon>Eucalyptus</taxon>
    </lineage>
</organism>
<comment type="caution">
    <text evidence="3">The sequence shown here is derived from an EMBL/GenBank/DDBJ whole genome shotgun (WGS) entry which is preliminary data.</text>
</comment>
<dbReference type="AlphaFoldDB" id="A0ABD3KTS4"/>
<feature type="signal peptide" evidence="1">
    <location>
        <begin position="1"/>
        <end position="22"/>
    </location>
</feature>
<feature type="chain" id="PRO_5044856140" description="Neprosin activation peptide domain-containing protein" evidence="1">
    <location>
        <begin position="23"/>
        <end position="74"/>
    </location>
</feature>
<dbReference type="EMBL" id="JBJKBG010000005">
    <property type="protein sequence ID" value="KAL3741081.1"/>
    <property type="molecule type" value="Genomic_DNA"/>
</dbReference>
<gene>
    <name evidence="3" type="ORF">ACJRO7_022230</name>
</gene>
<sequence>MGLRKFSFLAFVCFALLVGSDAEEQYSKQERQPIKTFKTIYGETIDCIDMYKQPAFDHPLLKDHKLQVLIYRRK</sequence>
<keyword evidence="1" id="KW-0732">Signal</keyword>
<accession>A0ABD3KTS4</accession>
<reference evidence="3 4" key="1">
    <citation type="submission" date="2024-11" db="EMBL/GenBank/DDBJ databases">
        <title>Chromosome-level genome assembly of Eucalyptus globulus Labill. provides insights into its genome evolution.</title>
        <authorList>
            <person name="Li X."/>
        </authorList>
    </citation>
    <scope>NUCLEOTIDE SEQUENCE [LARGE SCALE GENOMIC DNA]</scope>
    <source>
        <strain evidence="3">CL2024</strain>
        <tissue evidence="3">Fresh tender leaves</tissue>
    </source>
</reference>